<proteinExistence type="predicted"/>
<evidence type="ECO:0000259" key="4">
    <source>
        <dbReference type="Pfam" id="PF26176"/>
    </source>
</evidence>
<feature type="domain" description="C2H2-domain containing protein second zinc finger" evidence="4">
    <location>
        <begin position="184"/>
        <end position="216"/>
    </location>
</feature>
<comment type="caution">
    <text evidence="5">The sequence shown here is derived from an EMBL/GenBank/DDBJ whole genome shotgun (WGS) entry which is preliminary data.</text>
</comment>
<feature type="region of interest" description="Disordered" evidence="2">
    <location>
        <begin position="220"/>
        <end position="286"/>
    </location>
</feature>
<feature type="coiled-coil region" evidence="1">
    <location>
        <begin position="292"/>
        <end position="333"/>
    </location>
</feature>
<feature type="compositionally biased region" description="Basic residues" evidence="2">
    <location>
        <begin position="271"/>
        <end position="281"/>
    </location>
</feature>
<reference evidence="5" key="1">
    <citation type="journal article" date="2020" name="Stud. Mycol.">
        <title>101 Dothideomycetes genomes: a test case for predicting lifestyles and emergence of pathogens.</title>
        <authorList>
            <person name="Haridas S."/>
            <person name="Albert R."/>
            <person name="Binder M."/>
            <person name="Bloem J."/>
            <person name="Labutti K."/>
            <person name="Salamov A."/>
            <person name="Andreopoulos B."/>
            <person name="Baker S."/>
            <person name="Barry K."/>
            <person name="Bills G."/>
            <person name="Bluhm B."/>
            <person name="Cannon C."/>
            <person name="Castanera R."/>
            <person name="Culley D."/>
            <person name="Daum C."/>
            <person name="Ezra D."/>
            <person name="Gonzalez J."/>
            <person name="Henrissat B."/>
            <person name="Kuo A."/>
            <person name="Liang C."/>
            <person name="Lipzen A."/>
            <person name="Lutzoni F."/>
            <person name="Magnuson J."/>
            <person name="Mondo S."/>
            <person name="Nolan M."/>
            <person name="Ohm R."/>
            <person name="Pangilinan J."/>
            <person name="Park H.-J."/>
            <person name="Ramirez L."/>
            <person name="Alfaro M."/>
            <person name="Sun H."/>
            <person name="Tritt A."/>
            <person name="Yoshinaga Y."/>
            <person name="Zwiers L.-H."/>
            <person name="Turgeon B."/>
            <person name="Goodwin S."/>
            <person name="Spatafora J."/>
            <person name="Crous P."/>
            <person name="Grigoriev I."/>
        </authorList>
    </citation>
    <scope>NUCLEOTIDE SEQUENCE</scope>
    <source>
        <strain evidence="5">CBS 133067</strain>
    </source>
</reference>
<gene>
    <name evidence="5" type="ORF">NA57DRAFT_51739</name>
</gene>
<dbReference type="OrthoDB" id="5305647at2759"/>
<organism evidence="5 6">
    <name type="scientific">Rhizodiscina lignyota</name>
    <dbReference type="NCBI Taxonomy" id="1504668"/>
    <lineage>
        <taxon>Eukaryota</taxon>
        <taxon>Fungi</taxon>
        <taxon>Dikarya</taxon>
        <taxon>Ascomycota</taxon>
        <taxon>Pezizomycotina</taxon>
        <taxon>Dothideomycetes</taxon>
        <taxon>Pleosporomycetidae</taxon>
        <taxon>Aulographales</taxon>
        <taxon>Rhizodiscinaceae</taxon>
        <taxon>Rhizodiscina</taxon>
    </lineage>
</organism>
<keyword evidence="6" id="KW-1185">Reference proteome</keyword>
<dbReference type="Proteomes" id="UP000799772">
    <property type="component" value="Unassembled WGS sequence"/>
</dbReference>
<evidence type="ECO:0000256" key="1">
    <source>
        <dbReference type="SAM" id="Coils"/>
    </source>
</evidence>
<dbReference type="Pfam" id="PF26176">
    <property type="entry name" value="zf_C2H2_17_2"/>
    <property type="match status" value="1"/>
</dbReference>
<dbReference type="EMBL" id="ML978121">
    <property type="protein sequence ID" value="KAF2104949.1"/>
    <property type="molecule type" value="Genomic_DNA"/>
</dbReference>
<feature type="signal peptide" evidence="3">
    <location>
        <begin position="1"/>
        <end position="18"/>
    </location>
</feature>
<keyword evidence="3" id="KW-0732">Signal</keyword>
<evidence type="ECO:0000313" key="5">
    <source>
        <dbReference type="EMBL" id="KAF2104949.1"/>
    </source>
</evidence>
<evidence type="ECO:0000313" key="6">
    <source>
        <dbReference type="Proteomes" id="UP000799772"/>
    </source>
</evidence>
<protein>
    <recommendedName>
        <fullName evidence="4">C2H2-domain containing protein second zinc finger domain-containing protein</fullName>
    </recommendedName>
</protein>
<dbReference type="InterPro" id="IPR059095">
    <property type="entry name" value="Znf_C2H2_17_2nd"/>
</dbReference>
<evidence type="ECO:0000256" key="2">
    <source>
        <dbReference type="SAM" id="MobiDB-lite"/>
    </source>
</evidence>
<name>A0A9P4MH01_9PEZI</name>
<feature type="chain" id="PRO_5040227859" description="C2H2-domain containing protein second zinc finger domain-containing protein" evidence="3">
    <location>
        <begin position="19"/>
        <end position="344"/>
    </location>
</feature>
<evidence type="ECO:0000256" key="3">
    <source>
        <dbReference type="SAM" id="SignalP"/>
    </source>
</evidence>
<keyword evidence="1" id="KW-0175">Coiled coil</keyword>
<accession>A0A9P4MH01</accession>
<sequence length="344" mass="39167">MPWTIWPALVVLWGVCWMFYNPENQLSESRIGIEEQDIWHDFVNFPVYGDFDTLETTATFPNSIPQDLFEGLSGTGTWQQSMLPLASTGVDSGLPSTISEVPVERHIAVIMPQASLIESQRSEIAINSPDDYGISHENVRVGHSRQHGVYLGKANDYCQHPGQSFAREYDLERHAKAFHRGSRFFCTFANCKYAKGGSTNGFARRDNLNSHVRRIHPQTVDIPAAQSQMPNAATGRSHPIPEASEHSREELPFGLLPSVQPEPLRAETSSKRARGQKRKRSVSSLAADCDNQRFLGNENKRLRQALEEERRKNQRLQEKYDAEKNDHEETRKLLVDELKIKRRM</sequence>
<dbReference type="Gene3D" id="3.30.160.60">
    <property type="entry name" value="Classic Zinc Finger"/>
    <property type="match status" value="1"/>
</dbReference>
<dbReference type="AlphaFoldDB" id="A0A9P4MH01"/>